<evidence type="ECO:0000313" key="2">
    <source>
        <dbReference type="Proteomes" id="UP000242715"/>
    </source>
</evidence>
<dbReference type="AlphaFoldDB" id="A0A2Z6ME50"/>
<sequence>MKVNTNESVTSLPPSVACGESFRDHIASFHGFSAKKLAIVSILHTEIIAIILVIEITPNKGWNNVWIKSDSQAALCTFGNHEVVPWDLRNR</sequence>
<proteinExistence type="predicted"/>
<dbReference type="OrthoDB" id="10499065at2759"/>
<evidence type="ECO:0000313" key="1">
    <source>
        <dbReference type="EMBL" id="GAU13161.1"/>
    </source>
</evidence>
<protein>
    <recommendedName>
        <fullName evidence="3">RNase H type-1 domain-containing protein</fullName>
    </recommendedName>
</protein>
<gene>
    <name evidence="1" type="ORF">TSUD_179040</name>
</gene>
<dbReference type="EMBL" id="DF973131">
    <property type="protein sequence ID" value="GAU13161.1"/>
    <property type="molecule type" value="Genomic_DNA"/>
</dbReference>
<name>A0A2Z6ME50_TRISU</name>
<reference evidence="2" key="1">
    <citation type="journal article" date="2017" name="Front. Plant Sci.">
        <title>Climate Clever Clovers: New Paradigm to Reduce the Environmental Footprint of Ruminants by Breeding Low Methanogenic Forages Utilizing Haplotype Variation.</title>
        <authorList>
            <person name="Kaur P."/>
            <person name="Appels R."/>
            <person name="Bayer P.E."/>
            <person name="Keeble-Gagnere G."/>
            <person name="Wang J."/>
            <person name="Hirakawa H."/>
            <person name="Shirasawa K."/>
            <person name="Vercoe P."/>
            <person name="Stefanova K."/>
            <person name="Durmic Z."/>
            <person name="Nichols P."/>
            <person name="Revell C."/>
            <person name="Isobe S.N."/>
            <person name="Edwards D."/>
            <person name="Erskine W."/>
        </authorList>
    </citation>
    <scope>NUCLEOTIDE SEQUENCE [LARGE SCALE GENOMIC DNA]</scope>
    <source>
        <strain evidence="2">cv. Daliak</strain>
    </source>
</reference>
<evidence type="ECO:0008006" key="3">
    <source>
        <dbReference type="Google" id="ProtNLM"/>
    </source>
</evidence>
<dbReference type="Proteomes" id="UP000242715">
    <property type="component" value="Unassembled WGS sequence"/>
</dbReference>
<accession>A0A2Z6ME50</accession>
<keyword evidence="2" id="KW-1185">Reference proteome</keyword>
<organism evidence="1 2">
    <name type="scientific">Trifolium subterraneum</name>
    <name type="common">Subterranean clover</name>
    <dbReference type="NCBI Taxonomy" id="3900"/>
    <lineage>
        <taxon>Eukaryota</taxon>
        <taxon>Viridiplantae</taxon>
        <taxon>Streptophyta</taxon>
        <taxon>Embryophyta</taxon>
        <taxon>Tracheophyta</taxon>
        <taxon>Spermatophyta</taxon>
        <taxon>Magnoliopsida</taxon>
        <taxon>eudicotyledons</taxon>
        <taxon>Gunneridae</taxon>
        <taxon>Pentapetalae</taxon>
        <taxon>rosids</taxon>
        <taxon>fabids</taxon>
        <taxon>Fabales</taxon>
        <taxon>Fabaceae</taxon>
        <taxon>Papilionoideae</taxon>
        <taxon>50 kb inversion clade</taxon>
        <taxon>NPAAA clade</taxon>
        <taxon>Hologalegina</taxon>
        <taxon>IRL clade</taxon>
        <taxon>Trifolieae</taxon>
        <taxon>Trifolium</taxon>
    </lineage>
</organism>